<evidence type="ECO:0000313" key="1">
    <source>
        <dbReference type="EMBL" id="GAA1385582.1"/>
    </source>
</evidence>
<evidence type="ECO:0000313" key="2">
    <source>
        <dbReference type="Proteomes" id="UP001501414"/>
    </source>
</evidence>
<proteinExistence type="predicted"/>
<dbReference type="Proteomes" id="UP001501414">
    <property type="component" value="Unassembled WGS sequence"/>
</dbReference>
<dbReference type="EMBL" id="BAAAJK010000006">
    <property type="protein sequence ID" value="GAA1385582.1"/>
    <property type="molecule type" value="Genomic_DNA"/>
</dbReference>
<organism evidence="1 2">
    <name type="scientific">Pseudonocardia kongjuensis</name>
    <dbReference type="NCBI Taxonomy" id="102227"/>
    <lineage>
        <taxon>Bacteria</taxon>
        <taxon>Bacillati</taxon>
        <taxon>Actinomycetota</taxon>
        <taxon>Actinomycetes</taxon>
        <taxon>Pseudonocardiales</taxon>
        <taxon>Pseudonocardiaceae</taxon>
        <taxon>Pseudonocardia</taxon>
    </lineage>
</organism>
<reference evidence="2" key="1">
    <citation type="journal article" date="2019" name="Int. J. Syst. Evol. Microbiol.">
        <title>The Global Catalogue of Microorganisms (GCM) 10K type strain sequencing project: providing services to taxonomists for standard genome sequencing and annotation.</title>
        <authorList>
            <consortium name="The Broad Institute Genomics Platform"/>
            <consortium name="The Broad Institute Genome Sequencing Center for Infectious Disease"/>
            <person name="Wu L."/>
            <person name="Ma J."/>
        </authorList>
    </citation>
    <scope>NUCLEOTIDE SEQUENCE [LARGE SCALE GENOMIC DNA]</scope>
    <source>
        <strain evidence="2">JCM 11896</strain>
    </source>
</reference>
<gene>
    <name evidence="1" type="ORF">GCM10009613_18200</name>
</gene>
<accession>A0ABP4IA39</accession>
<keyword evidence="2" id="KW-1185">Reference proteome</keyword>
<name>A0ABP4IA39_9PSEU</name>
<sequence>MTCPSTHPVAGSLFGRRHVVLPGTVGDDELRALAAEAVALPAEPAGDGGTVAVASLRRPVIADVALRLSGLAAARHLASPFEPTEVSFVTRGAVAAVPRREQRYYLGCTASVVLAGTGTLTEHAERDRADVLHRSRIGPGDVVLLRGWSPLGAADPRPYLRIVADGGPLLMMRLRQNLVGSTREPAWLPLLTEAEIAEARRRARH</sequence>
<dbReference type="RefSeq" id="WP_344020390.1">
    <property type="nucleotide sequence ID" value="NZ_BAAAJK010000006.1"/>
</dbReference>
<comment type="caution">
    <text evidence="1">The sequence shown here is derived from an EMBL/GenBank/DDBJ whole genome shotgun (WGS) entry which is preliminary data.</text>
</comment>
<protein>
    <submittedName>
        <fullName evidence="1">Uncharacterized protein</fullName>
    </submittedName>
</protein>